<dbReference type="Proteomes" id="UP001552299">
    <property type="component" value="Unassembled WGS sequence"/>
</dbReference>
<accession>A0ABD0VQ69</accession>
<dbReference type="InterPro" id="IPR002100">
    <property type="entry name" value="TF_MADSbox"/>
</dbReference>
<proteinExistence type="predicted"/>
<sequence>MEILIRKIDNSKTRQVTFSKRGNGKLKNDTIVVDCMDTLVFVCSSINCIQAIDVDCKTLLHLMHVVFMQTVACIKAFVVICRRYPCILQSDDVACKYSALNCMGTVEGVHYIHHASVDIIHCIFTLVSKHILGPMATKKEVLESEMEQLKAGMEESILE</sequence>
<evidence type="ECO:0000313" key="2">
    <source>
        <dbReference type="EMBL" id="KAL0924636.1"/>
    </source>
</evidence>
<dbReference type="AlphaFoldDB" id="A0ABD0VQ69"/>
<feature type="domain" description="MADS-box" evidence="1">
    <location>
        <begin position="1"/>
        <end position="27"/>
    </location>
</feature>
<gene>
    <name evidence="2" type="ORF">M5K25_005485</name>
</gene>
<dbReference type="PROSITE" id="PS50066">
    <property type="entry name" value="MADS_BOX_2"/>
    <property type="match status" value="1"/>
</dbReference>
<evidence type="ECO:0000313" key="3">
    <source>
        <dbReference type="Proteomes" id="UP001552299"/>
    </source>
</evidence>
<keyword evidence="3" id="KW-1185">Reference proteome</keyword>
<dbReference type="EMBL" id="JANQDX010000005">
    <property type="protein sequence ID" value="KAL0924636.1"/>
    <property type="molecule type" value="Genomic_DNA"/>
</dbReference>
<evidence type="ECO:0000259" key="1">
    <source>
        <dbReference type="PROSITE" id="PS50066"/>
    </source>
</evidence>
<comment type="caution">
    <text evidence="2">The sequence shown here is derived from an EMBL/GenBank/DDBJ whole genome shotgun (WGS) entry which is preliminary data.</text>
</comment>
<protein>
    <recommendedName>
        <fullName evidence="1">MADS-box domain-containing protein</fullName>
    </recommendedName>
</protein>
<organism evidence="2 3">
    <name type="scientific">Dendrobium thyrsiflorum</name>
    <name type="common">Pinecone-like raceme dendrobium</name>
    <name type="synonym">Orchid</name>
    <dbReference type="NCBI Taxonomy" id="117978"/>
    <lineage>
        <taxon>Eukaryota</taxon>
        <taxon>Viridiplantae</taxon>
        <taxon>Streptophyta</taxon>
        <taxon>Embryophyta</taxon>
        <taxon>Tracheophyta</taxon>
        <taxon>Spermatophyta</taxon>
        <taxon>Magnoliopsida</taxon>
        <taxon>Liliopsida</taxon>
        <taxon>Asparagales</taxon>
        <taxon>Orchidaceae</taxon>
        <taxon>Epidendroideae</taxon>
        <taxon>Malaxideae</taxon>
        <taxon>Dendrobiinae</taxon>
        <taxon>Dendrobium</taxon>
    </lineage>
</organism>
<name>A0ABD0VQ69_DENTH</name>
<reference evidence="2 3" key="1">
    <citation type="journal article" date="2024" name="Plant Biotechnol. J.">
        <title>Dendrobium thyrsiflorum genome and its molecular insights into genes involved in important horticultural traits.</title>
        <authorList>
            <person name="Chen B."/>
            <person name="Wang J.Y."/>
            <person name="Zheng P.J."/>
            <person name="Li K.L."/>
            <person name="Liang Y.M."/>
            <person name="Chen X.F."/>
            <person name="Zhang C."/>
            <person name="Zhao X."/>
            <person name="He X."/>
            <person name="Zhang G.Q."/>
            <person name="Liu Z.J."/>
            <person name="Xu Q."/>
        </authorList>
    </citation>
    <scope>NUCLEOTIDE SEQUENCE [LARGE SCALE GENOMIC DNA]</scope>
    <source>
        <strain evidence="2">GZMU011</strain>
    </source>
</reference>